<keyword evidence="7" id="KW-1185">Reference proteome</keyword>
<keyword evidence="3" id="KW-0963">Cytoplasm</keyword>
<dbReference type="AlphaFoldDB" id="A0A6G1HCD3"/>
<dbReference type="OrthoDB" id="269405at2759"/>
<comment type="similarity">
    <text evidence="2">Belongs to the MAK10 family.</text>
</comment>
<feature type="domain" description="NAA35-like N-terminal" evidence="4">
    <location>
        <begin position="82"/>
        <end position="243"/>
    </location>
</feature>
<gene>
    <name evidence="6" type="ORF">K402DRAFT_201473</name>
</gene>
<dbReference type="InterPro" id="IPR057982">
    <property type="entry name" value="TPR_NAA35"/>
</dbReference>
<dbReference type="Pfam" id="PF04112">
    <property type="entry name" value="Mak10"/>
    <property type="match status" value="1"/>
</dbReference>
<reference evidence="6" key="1">
    <citation type="journal article" date="2020" name="Stud. Mycol.">
        <title>101 Dothideomycetes genomes: a test case for predicting lifestyles and emergence of pathogens.</title>
        <authorList>
            <person name="Haridas S."/>
            <person name="Albert R."/>
            <person name="Binder M."/>
            <person name="Bloem J."/>
            <person name="Labutti K."/>
            <person name="Salamov A."/>
            <person name="Andreopoulos B."/>
            <person name="Baker S."/>
            <person name="Barry K."/>
            <person name="Bills G."/>
            <person name="Bluhm B."/>
            <person name="Cannon C."/>
            <person name="Castanera R."/>
            <person name="Culley D."/>
            <person name="Daum C."/>
            <person name="Ezra D."/>
            <person name="Gonzalez J."/>
            <person name="Henrissat B."/>
            <person name="Kuo A."/>
            <person name="Liang C."/>
            <person name="Lipzen A."/>
            <person name="Lutzoni F."/>
            <person name="Magnuson J."/>
            <person name="Mondo S."/>
            <person name="Nolan M."/>
            <person name="Ohm R."/>
            <person name="Pangilinan J."/>
            <person name="Park H.-J."/>
            <person name="Ramirez L."/>
            <person name="Alfaro M."/>
            <person name="Sun H."/>
            <person name="Tritt A."/>
            <person name="Yoshinaga Y."/>
            <person name="Zwiers L.-H."/>
            <person name="Turgeon B."/>
            <person name="Goodwin S."/>
            <person name="Spatafora J."/>
            <person name="Crous P."/>
            <person name="Grigoriev I."/>
        </authorList>
    </citation>
    <scope>NUCLEOTIDE SEQUENCE</scope>
    <source>
        <strain evidence="6">CBS 113979</strain>
    </source>
</reference>
<dbReference type="EMBL" id="ML977141">
    <property type="protein sequence ID" value="KAF1990679.1"/>
    <property type="molecule type" value="Genomic_DNA"/>
</dbReference>
<evidence type="ECO:0000256" key="1">
    <source>
        <dbReference type="ARBA" id="ARBA00004496"/>
    </source>
</evidence>
<organism evidence="6 7">
    <name type="scientific">Aulographum hederae CBS 113979</name>
    <dbReference type="NCBI Taxonomy" id="1176131"/>
    <lineage>
        <taxon>Eukaryota</taxon>
        <taxon>Fungi</taxon>
        <taxon>Dikarya</taxon>
        <taxon>Ascomycota</taxon>
        <taxon>Pezizomycotina</taxon>
        <taxon>Dothideomycetes</taxon>
        <taxon>Pleosporomycetidae</taxon>
        <taxon>Aulographales</taxon>
        <taxon>Aulographaceae</taxon>
    </lineage>
</organism>
<dbReference type="Proteomes" id="UP000800041">
    <property type="component" value="Unassembled WGS sequence"/>
</dbReference>
<dbReference type="Pfam" id="PF25789">
    <property type="entry name" value="TPR_NAA35"/>
    <property type="match status" value="1"/>
</dbReference>
<proteinExistence type="inferred from homology"/>
<dbReference type="InterPro" id="IPR057983">
    <property type="entry name" value="NAA35-like_N"/>
</dbReference>
<accession>A0A6G1HCD3</accession>
<dbReference type="InterPro" id="IPR007244">
    <property type="entry name" value="Naa35_N"/>
</dbReference>
<name>A0A6G1HCD3_9PEZI</name>
<evidence type="ECO:0000313" key="7">
    <source>
        <dbReference type="Proteomes" id="UP000800041"/>
    </source>
</evidence>
<dbReference type="PANTHER" id="PTHR21373">
    <property type="entry name" value="GLUCOSE REPRESSIBLE PROTEIN MAK10"/>
    <property type="match status" value="1"/>
</dbReference>
<dbReference type="GO" id="GO:0031417">
    <property type="term" value="C:NatC complex"/>
    <property type="evidence" value="ECO:0007669"/>
    <property type="project" value="InterPro"/>
</dbReference>
<dbReference type="PANTHER" id="PTHR21373:SF0">
    <property type="entry name" value="N-ALPHA-ACETYLTRANSFERASE 35, NATC AUXILIARY SUBUNIT"/>
    <property type="match status" value="1"/>
</dbReference>
<evidence type="ECO:0000259" key="4">
    <source>
        <dbReference type="Pfam" id="PF04112"/>
    </source>
</evidence>
<protein>
    <submittedName>
        <fullName evidence="6">Mak10-domain-containing protein</fullName>
    </submittedName>
</protein>
<evidence type="ECO:0000313" key="6">
    <source>
        <dbReference type="EMBL" id="KAF1990679.1"/>
    </source>
</evidence>
<sequence>MDEDDTLAQAASSVHMTDANGIAFLVSEGELREINRQSPVQSPPQDAGVQAQSEVEWKMVGHKKVYELTEKFRRNAAALPVGVLVKDEDFTLFESVGALEIMDPKMDSGFLSPGETFQDEYDILRDLLPEEVVGIIDQLLCYEMAWHEGYPLSQTLFLSHYIDRLTWPEPKWLSDAQFSRDGASLSAHPLVHTVLRSYCLGLIKCCDFIVKRIGTSHYYEEEDFSTHTYNRPLLESHPKEQIIGLLNNAETWLESPEAKNSIREEILNALKARISFRTALLIAMSLDSDPKILVDSWTVVTMILPSIQSSHLLRQDVPDAFSPKIQRRLTSTVPPRPVIVLEFDQALKLMGALCTDSKEAVRINEVGTQSVERLKAFLWAFSSRKPEPLPYPRSLVSDLLFKAINPTVGALFLRDLGELTLPEDMALDPINWTFEAPRSARAPPDPRFEIAQTLDSFTHKSLHDIGGYIDFFRALCSNRCRLRRNLTHVLIALDETQKDAENVDPYLKTLNPEMINYPLSTWTYHQKLRVMEWIVQLGFELDIFLPDEVAGMYWWLSTISVTRATLLEHILPFLKKRLHRLEGREPSIRGDSEEVKRAVNFVESLSLEARGTYHLSDALSALYIHLSYLHLIPTPKNPQTIPALRHELRFKPFLTIEPPSPPSFGDLDARIHPLGPYDSPSQDVFTMGELLCKNTAESLKQAKDKFATYKRMGAAAAKWDAVEEAWKKGTGSVAASCVATGIAIEELRRVCKMRKGKEEVRVELPKPEERYHAWWIVPKILENVK</sequence>
<evidence type="ECO:0000256" key="3">
    <source>
        <dbReference type="ARBA" id="ARBA00022490"/>
    </source>
</evidence>
<comment type="subcellular location">
    <subcellularLocation>
        <location evidence="1">Cytoplasm</location>
    </subcellularLocation>
</comment>
<feature type="domain" description="NAA35-like TPR repeats" evidence="5">
    <location>
        <begin position="369"/>
        <end position="705"/>
    </location>
</feature>
<evidence type="ECO:0000259" key="5">
    <source>
        <dbReference type="Pfam" id="PF25789"/>
    </source>
</evidence>
<evidence type="ECO:0000256" key="2">
    <source>
        <dbReference type="ARBA" id="ARBA00006289"/>
    </source>
</evidence>